<feature type="transmembrane region" description="Helical" evidence="6">
    <location>
        <begin position="215"/>
        <end position="233"/>
    </location>
</feature>
<dbReference type="AlphaFoldDB" id="A0A7X0H7V2"/>
<dbReference type="GO" id="GO:0005886">
    <property type="term" value="C:plasma membrane"/>
    <property type="evidence" value="ECO:0007669"/>
    <property type="project" value="UniProtKB-SubCell"/>
</dbReference>
<dbReference type="InterPro" id="IPR013525">
    <property type="entry name" value="ABC2_TM"/>
</dbReference>
<evidence type="ECO:0000313" key="9">
    <source>
        <dbReference type="Proteomes" id="UP000541810"/>
    </source>
</evidence>
<feature type="transmembrane region" description="Helical" evidence="6">
    <location>
        <begin position="93"/>
        <end position="118"/>
    </location>
</feature>
<keyword evidence="9" id="KW-1185">Reference proteome</keyword>
<organism evidence="8 9">
    <name type="scientific">Algisphaera agarilytica</name>
    <dbReference type="NCBI Taxonomy" id="1385975"/>
    <lineage>
        <taxon>Bacteria</taxon>
        <taxon>Pseudomonadati</taxon>
        <taxon>Planctomycetota</taxon>
        <taxon>Phycisphaerae</taxon>
        <taxon>Phycisphaerales</taxon>
        <taxon>Phycisphaeraceae</taxon>
        <taxon>Algisphaera</taxon>
    </lineage>
</organism>
<dbReference type="PANTHER" id="PTHR30294:SF29">
    <property type="entry name" value="MULTIDRUG ABC TRANSPORTER PERMEASE YBHS-RELATED"/>
    <property type="match status" value="1"/>
</dbReference>
<dbReference type="RefSeq" id="WP_184678376.1">
    <property type="nucleotide sequence ID" value="NZ_JACHGY010000001.1"/>
</dbReference>
<evidence type="ECO:0000256" key="6">
    <source>
        <dbReference type="SAM" id="Phobius"/>
    </source>
</evidence>
<evidence type="ECO:0000256" key="2">
    <source>
        <dbReference type="ARBA" id="ARBA00022475"/>
    </source>
</evidence>
<evidence type="ECO:0000256" key="3">
    <source>
        <dbReference type="ARBA" id="ARBA00022692"/>
    </source>
</evidence>
<dbReference type="EMBL" id="JACHGY010000001">
    <property type="protein sequence ID" value="MBB6430883.1"/>
    <property type="molecule type" value="Genomic_DNA"/>
</dbReference>
<name>A0A7X0H7V2_9BACT</name>
<feature type="transmembrane region" description="Helical" evidence="6">
    <location>
        <begin position="12"/>
        <end position="38"/>
    </location>
</feature>
<feature type="domain" description="ABC-2 type transporter transmembrane" evidence="7">
    <location>
        <begin position="50"/>
        <end position="230"/>
    </location>
</feature>
<feature type="transmembrane region" description="Helical" evidence="6">
    <location>
        <begin position="160"/>
        <end position="185"/>
    </location>
</feature>
<feature type="transmembrane region" description="Helical" evidence="6">
    <location>
        <begin position="50"/>
        <end position="72"/>
    </location>
</feature>
<dbReference type="PANTHER" id="PTHR30294">
    <property type="entry name" value="MEMBRANE COMPONENT OF ABC TRANSPORTER YHHJ-RELATED"/>
    <property type="match status" value="1"/>
</dbReference>
<evidence type="ECO:0000313" key="8">
    <source>
        <dbReference type="EMBL" id="MBB6430883.1"/>
    </source>
</evidence>
<proteinExistence type="predicted"/>
<dbReference type="Pfam" id="PF12698">
    <property type="entry name" value="ABC2_membrane_3"/>
    <property type="match status" value="1"/>
</dbReference>
<comment type="caution">
    <text evidence="8">The sequence shown here is derived from an EMBL/GenBank/DDBJ whole genome shotgun (WGS) entry which is preliminary data.</text>
</comment>
<evidence type="ECO:0000259" key="7">
    <source>
        <dbReference type="Pfam" id="PF12698"/>
    </source>
</evidence>
<evidence type="ECO:0000256" key="1">
    <source>
        <dbReference type="ARBA" id="ARBA00004651"/>
    </source>
</evidence>
<evidence type="ECO:0000256" key="4">
    <source>
        <dbReference type="ARBA" id="ARBA00022989"/>
    </source>
</evidence>
<dbReference type="InterPro" id="IPR051449">
    <property type="entry name" value="ABC-2_transporter_component"/>
</dbReference>
<comment type="subcellular location">
    <subcellularLocation>
        <location evidence="1">Cell membrane</location>
        <topology evidence="1">Multi-pass membrane protein</topology>
    </subcellularLocation>
</comment>
<sequence>MKATLTLMRRELASLFYSPIGYVVLAIFALGSSLVFYIGFAPGNHATMRVTYSGVVWLLIFLAPAISMRLVSEELSRGTIERLMTSPINDVQIVLGKWLAAMLFFAVLLSPLVVQIIVLELAADPDLGPIFTGLLGLLLVGCLYLAIGVFASAATENQIIAFLITVLVICCLTFLLFFLPTAGFIPPSVRSAMFYANVNRQFEDFNKGLIDLRNFVYFASMTALFLFLAIKLLESRRWR</sequence>
<keyword evidence="3 6" id="KW-0812">Transmembrane</keyword>
<keyword evidence="2" id="KW-1003">Cell membrane</keyword>
<reference evidence="8 9" key="1">
    <citation type="submission" date="2020-08" db="EMBL/GenBank/DDBJ databases">
        <title>Genomic Encyclopedia of Type Strains, Phase IV (KMG-IV): sequencing the most valuable type-strain genomes for metagenomic binning, comparative biology and taxonomic classification.</title>
        <authorList>
            <person name="Goeker M."/>
        </authorList>
    </citation>
    <scope>NUCLEOTIDE SEQUENCE [LARGE SCALE GENOMIC DNA]</scope>
    <source>
        <strain evidence="8 9">DSM 103725</strain>
    </source>
</reference>
<dbReference type="Proteomes" id="UP000541810">
    <property type="component" value="Unassembled WGS sequence"/>
</dbReference>
<dbReference type="GO" id="GO:0140359">
    <property type="term" value="F:ABC-type transporter activity"/>
    <property type="evidence" value="ECO:0007669"/>
    <property type="project" value="InterPro"/>
</dbReference>
<keyword evidence="5 6" id="KW-0472">Membrane</keyword>
<feature type="transmembrane region" description="Helical" evidence="6">
    <location>
        <begin position="130"/>
        <end position="153"/>
    </location>
</feature>
<accession>A0A7X0H7V2</accession>
<keyword evidence="4 6" id="KW-1133">Transmembrane helix</keyword>
<evidence type="ECO:0000256" key="5">
    <source>
        <dbReference type="ARBA" id="ARBA00023136"/>
    </source>
</evidence>
<gene>
    <name evidence="8" type="ORF">HNQ40_002689</name>
</gene>
<protein>
    <submittedName>
        <fullName evidence="8">ABC-2 type transport system permease protein</fullName>
    </submittedName>
</protein>